<dbReference type="Proteomes" id="UP000249619">
    <property type="component" value="Unassembled WGS sequence"/>
</dbReference>
<gene>
    <name evidence="1" type="ORF">DDE83_002437</name>
</gene>
<evidence type="ECO:0000313" key="1">
    <source>
        <dbReference type="EMBL" id="RAR14170.1"/>
    </source>
</evidence>
<keyword evidence="2" id="KW-1185">Reference proteome</keyword>
<accession>A0A364NAA1</accession>
<sequence>MSSLQDNIDRPFHLEVNGRFVVDPNVNDDGPEGGVKLGQPGDISHAVVFSMKDGLLQYKDWFMGKPTGMQPPMIPVPATWAKSTEGLERMVAAPSPEGLGLEVHRTVFGTMDRIMNVVVVMDPGVLASRS</sequence>
<evidence type="ECO:0000313" key="2">
    <source>
        <dbReference type="Proteomes" id="UP000249619"/>
    </source>
</evidence>
<dbReference type="AlphaFoldDB" id="A0A364NAA1"/>
<comment type="caution">
    <text evidence="1">The sequence shown here is derived from an EMBL/GenBank/DDBJ whole genome shotgun (WGS) entry which is preliminary data.</text>
</comment>
<proteinExistence type="predicted"/>
<protein>
    <submittedName>
        <fullName evidence="1">Uncharacterized protein</fullName>
    </submittedName>
</protein>
<organism evidence="1 2">
    <name type="scientific">Stemphylium lycopersici</name>
    <name type="common">Tomato gray leaf spot disease fungus</name>
    <name type="synonym">Thyrospora lycopersici</name>
    <dbReference type="NCBI Taxonomy" id="183478"/>
    <lineage>
        <taxon>Eukaryota</taxon>
        <taxon>Fungi</taxon>
        <taxon>Dikarya</taxon>
        <taxon>Ascomycota</taxon>
        <taxon>Pezizomycotina</taxon>
        <taxon>Dothideomycetes</taxon>
        <taxon>Pleosporomycetidae</taxon>
        <taxon>Pleosporales</taxon>
        <taxon>Pleosporineae</taxon>
        <taxon>Pleosporaceae</taxon>
        <taxon>Stemphylium</taxon>
    </lineage>
</organism>
<dbReference type="EMBL" id="QGDH01000025">
    <property type="protein sequence ID" value="RAR14170.1"/>
    <property type="molecule type" value="Genomic_DNA"/>
</dbReference>
<dbReference type="OrthoDB" id="3656695at2759"/>
<reference evidence="2" key="1">
    <citation type="submission" date="2018-05" db="EMBL/GenBank/DDBJ databases">
        <title>Draft genome sequence of Stemphylium lycopersici strain CIDEFI 213.</title>
        <authorList>
            <person name="Medina R."/>
            <person name="Franco M.E.E."/>
            <person name="Lucentini C.G."/>
            <person name="Saparrat M.C.N."/>
            <person name="Balatti P.A."/>
        </authorList>
    </citation>
    <scope>NUCLEOTIDE SEQUENCE [LARGE SCALE GENOMIC DNA]</scope>
    <source>
        <strain evidence="2">CIDEFI 213</strain>
    </source>
</reference>
<name>A0A364NAA1_STELY</name>